<feature type="chain" id="PRO_5045329893" evidence="3">
    <location>
        <begin position="23"/>
        <end position="428"/>
    </location>
</feature>
<evidence type="ECO:0000259" key="4">
    <source>
        <dbReference type="Pfam" id="PF13458"/>
    </source>
</evidence>
<dbReference type="Pfam" id="PF13458">
    <property type="entry name" value="Peripla_BP_6"/>
    <property type="match status" value="1"/>
</dbReference>
<reference evidence="5 6" key="1">
    <citation type="journal article" date="2021" name="ISME Commun">
        <title>Automated analysis of genomic sequences facilitates high-throughput and comprehensive description of bacteria.</title>
        <authorList>
            <person name="Hitch T.C.A."/>
        </authorList>
    </citation>
    <scope>NUCLEOTIDE SEQUENCE [LARGE SCALE GENOMIC DNA]</scope>
    <source>
        <strain evidence="5 6">Sanger_109</strain>
    </source>
</reference>
<dbReference type="InterPro" id="IPR051010">
    <property type="entry name" value="BCAA_transport"/>
</dbReference>
<dbReference type="InterPro" id="IPR028082">
    <property type="entry name" value="Peripla_BP_I"/>
</dbReference>
<evidence type="ECO:0000313" key="5">
    <source>
        <dbReference type="EMBL" id="MCU6760739.1"/>
    </source>
</evidence>
<evidence type="ECO:0000256" key="1">
    <source>
        <dbReference type="ARBA" id="ARBA00010062"/>
    </source>
</evidence>
<dbReference type="PANTHER" id="PTHR30483">
    <property type="entry name" value="LEUCINE-SPECIFIC-BINDING PROTEIN"/>
    <property type="match status" value="1"/>
</dbReference>
<dbReference type="EMBL" id="JAOQJQ010000001">
    <property type="protein sequence ID" value="MCU6760739.1"/>
    <property type="molecule type" value="Genomic_DNA"/>
</dbReference>
<proteinExistence type="inferred from homology"/>
<dbReference type="PROSITE" id="PS51257">
    <property type="entry name" value="PROKAR_LIPOPROTEIN"/>
    <property type="match status" value="1"/>
</dbReference>
<name>A0ABT2TGP0_9FIRM</name>
<keyword evidence="6" id="KW-1185">Reference proteome</keyword>
<evidence type="ECO:0000256" key="3">
    <source>
        <dbReference type="SAM" id="SignalP"/>
    </source>
</evidence>
<comment type="caution">
    <text evidence="5">The sequence shown here is derived from an EMBL/GenBank/DDBJ whole genome shotgun (WGS) entry which is preliminary data.</text>
</comment>
<dbReference type="SUPFAM" id="SSF53822">
    <property type="entry name" value="Periplasmic binding protein-like I"/>
    <property type="match status" value="1"/>
</dbReference>
<keyword evidence="2 3" id="KW-0732">Signal</keyword>
<protein>
    <submittedName>
        <fullName evidence="5">ABC transporter substrate-binding protein</fullName>
    </submittedName>
</protein>
<evidence type="ECO:0000313" key="6">
    <source>
        <dbReference type="Proteomes" id="UP001652442"/>
    </source>
</evidence>
<feature type="domain" description="Leucine-binding protein" evidence="4">
    <location>
        <begin position="47"/>
        <end position="398"/>
    </location>
</feature>
<comment type="similarity">
    <text evidence="1">Belongs to the leucine-binding protein family.</text>
</comment>
<evidence type="ECO:0000256" key="2">
    <source>
        <dbReference type="ARBA" id="ARBA00022729"/>
    </source>
</evidence>
<dbReference type="Proteomes" id="UP001652442">
    <property type="component" value="Unassembled WGS sequence"/>
</dbReference>
<accession>A0ABT2TGP0</accession>
<dbReference type="RefSeq" id="WP_158423628.1">
    <property type="nucleotide sequence ID" value="NZ_JAOQJQ010000001.1"/>
</dbReference>
<gene>
    <name evidence="5" type="ORF">OCV88_00130</name>
</gene>
<dbReference type="PANTHER" id="PTHR30483:SF6">
    <property type="entry name" value="PERIPLASMIC BINDING PROTEIN OF ABC TRANSPORTER FOR NATURAL AMINO ACIDS"/>
    <property type="match status" value="1"/>
</dbReference>
<feature type="signal peptide" evidence="3">
    <location>
        <begin position="1"/>
        <end position="22"/>
    </location>
</feature>
<dbReference type="CDD" id="cd06337">
    <property type="entry name" value="PBP1_ABC_ligand_binding-like"/>
    <property type="match status" value="1"/>
</dbReference>
<dbReference type="InterPro" id="IPR028081">
    <property type="entry name" value="Leu-bd"/>
</dbReference>
<dbReference type="Gene3D" id="3.40.50.2300">
    <property type="match status" value="2"/>
</dbReference>
<organism evidence="5 6">
    <name type="scientific">Brotonthovivens ammoniilytica</name>
    <dbReference type="NCBI Taxonomy" id="2981725"/>
    <lineage>
        <taxon>Bacteria</taxon>
        <taxon>Bacillati</taxon>
        <taxon>Bacillota</taxon>
        <taxon>Clostridia</taxon>
        <taxon>Lachnospirales</taxon>
        <taxon>Lachnospiraceae</taxon>
        <taxon>Brotonthovivens</taxon>
    </lineage>
</organism>
<sequence length="428" mass="45603">MKKRIARIAAVLCAGMMTVSLAACSGEPAGGRQTAGEGKGASTNGDEIVVGCVVPLTGSLAAFGHGDQEMRDYAVAQINDKGGIKIDDKDKKIKIVYADSESDATKASEAASKLIESENIDVMITSHTNDTTIPVAAACERAGVPCLSVDTPDDAWANEGPYTYCFHAGFNTENELNCFKDAWDKVENSNKKIGLLYANDVEGQELSGAMKEFAKENGYTLIDPGSYTAGATDYTSIINKLKSEQCDIVCGVMVTPDFATFYSQMKSSGYMPKVCTVAKATLFAADVNAVGANGVGDGVVSEVWWTPSHPYTSSISGQTSKEIGDVWMELTGDDYAPATAGYDYANIEILYDVLSRAGTSDAQAIIKAAAETDLDSVIGPINFNEDHVSIQPLVTGQWCYEDGKWVQNIIANTQVPDVPITADIKFLK</sequence>